<name>A0A0A9DUZ9_ARUDO</name>
<reference evidence="2" key="2">
    <citation type="journal article" date="2015" name="Data Brief">
        <title>Shoot transcriptome of the giant reed, Arundo donax.</title>
        <authorList>
            <person name="Barrero R.A."/>
            <person name="Guerrero F.D."/>
            <person name="Moolhuijzen P."/>
            <person name="Goolsby J.A."/>
            <person name="Tidwell J."/>
            <person name="Bellgard S.E."/>
            <person name="Bellgard M.I."/>
        </authorList>
    </citation>
    <scope>NUCLEOTIDE SEQUENCE</scope>
    <source>
        <tissue evidence="2">Shoot tissue taken approximately 20 cm above the soil surface</tissue>
    </source>
</reference>
<protein>
    <submittedName>
        <fullName evidence="2">AW257883</fullName>
    </submittedName>
</protein>
<accession>A0A0A9DUZ9</accession>
<evidence type="ECO:0000313" key="2">
    <source>
        <dbReference type="EMBL" id="JAD92414.1"/>
    </source>
</evidence>
<sequence length="100" mass="10724">MRIWESGRLAVPEKIVILESRASRGSAASLASGADALGVHAAPRRSLPPIRFPSSTTRSCSLLSTHLGKRNREAAAVRDAEAEMRGGAERRREDTTAAWG</sequence>
<proteinExistence type="predicted"/>
<dbReference type="EMBL" id="GBRH01205481">
    <property type="protein sequence ID" value="JAD92414.1"/>
    <property type="molecule type" value="Transcribed_RNA"/>
</dbReference>
<dbReference type="AlphaFoldDB" id="A0A0A9DUZ9"/>
<evidence type="ECO:0000256" key="1">
    <source>
        <dbReference type="SAM" id="MobiDB-lite"/>
    </source>
</evidence>
<organism evidence="2">
    <name type="scientific">Arundo donax</name>
    <name type="common">Giant reed</name>
    <name type="synonym">Donax arundinaceus</name>
    <dbReference type="NCBI Taxonomy" id="35708"/>
    <lineage>
        <taxon>Eukaryota</taxon>
        <taxon>Viridiplantae</taxon>
        <taxon>Streptophyta</taxon>
        <taxon>Embryophyta</taxon>
        <taxon>Tracheophyta</taxon>
        <taxon>Spermatophyta</taxon>
        <taxon>Magnoliopsida</taxon>
        <taxon>Liliopsida</taxon>
        <taxon>Poales</taxon>
        <taxon>Poaceae</taxon>
        <taxon>PACMAD clade</taxon>
        <taxon>Arundinoideae</taxon>
        <taxon>Arundineae</taxon>
        <taxon>Arundo</taxon>
    </lineage>
</organism>
<reference evidence="2" key="1">
    <citation type="submission" date="2014-09" db="EMBL/GenBank/DDBJ databases">
        <authorList>
            <person name="Magalhaes I.L.F."/>
            <person name="Oliveira U."/>
            <person name="Santos F.R."/>
            <person name="Vidigal T.H.D.A."/>
            <person name="Brescovit A.D."/>
            <person name="Santos A.J."/>
        </authorList>
    </citation>
    <scope>NUCLEOTIDE SEQUENCE</scope>
    <source>
        <tissue evidence="2">Shoot tissue taken approximately 20 cm above the soil surface</tissue>
    </source>
</reference>
<feature type="region of interest" description="Disordered" evidence="1">
    <location>
        <begin position="73"/>
        <end position="100"/>
    </location>
</feature>